<dbReference type="GO" id="GO:0046872">
    <property type="term" value="F:metal ion binding"/>
    <property type="evidence" value="ECO:0007669"/>
    <property type="project" value="UniProtKB-KW"/>
</dbReference>
<dbReference type="SUPFAM" id="SSF51556">
    <property type="entry name" value="Metallo-dependent hydrolases"/>
    <property type="match status" value="1"/>
</dbReference>
<dbReference type="RefSeq" id="WP_198946269.1">
    <property type="nucleotide sequence ID" value="NZ_MOMC01000027.1"/>
</dbReference>
<dbReference type="AlphaFoldDB" id="A0A1V2IC00"/>
<dbReference type="InterPro" id="IPR011059">
    <property type="entry name" value="Metal-dep_hydrolase_composite"/>
</dbReference>
<comment type="caution">
    <text evidence="4">The sequence shown here is derived from an EMBL/GenBank/DDBJ whole genome shotgun (WGS) entry which is preliminary data.</text>
</comment>
<dbReference type="STRING" id="1834516.BL253_14515"/>
<dbReference type="Pfam" id="PF07969">
    <property type="entry name" value="Amidohydro_3"/>
    <property type="match status" value="1"/>
</dbReference>
<dbReference type="PANTHER" id="PTHR32027">
    <property type="entry name" value="CYTOSINE DEAMINASE"/>
    <property type="match status" value="1"/>
</dbReference>
<organism evidence="4 5">
    <name type="scientific">Pseudofrankia asymbiotica</name>
    <dbReference type="NCBI Taxonomy" id="1834516"/>
    <lineage>
        <taxon>Bacteria</taxon>
        <taxon>Bacillati</taxon>
        <taxon>Actinomycetota</taxon>
        <taxon>Actinomycetes</taxon>
        <taxon>Frankiales</taxon>
        <taxon>Frankiaceae</taxon>
        <taxon>Pseudofrankia</taxon>
    </lineage>
</organism>
<dbReference type="PANTHER" id="PTHR32027:SF9">
    <property type="entry name" value="BLL3847 PROTEIN"/>
    <property type="match status" value="1"/>
</dbReference>
<dbReference type="CDD" id="cd01293">
    <property type="entry name" value="Bact_CD"/>
    <property type="match status" value="1"/>
</dbReference>
<dbReference type="InterPro" id="IPR052349">
    <property type="entry name" value="Metallo-hydrolase_Enzymes"/>
</dbReference>
<dbReference type="InterPro" id="IPR032466">
    <property type="entry name" value="Metal_Hydrolase"/>
</dbReference>
<reference evidence="5" key="1">
    <citation type="submission" date="2016-10" db="EMBL/GenBank/DDBJ databases">
        <title>Frankia sp. NRRL B-16386 Genome sequencing.</title>
        <authorList>
            <person name="Ghodhbane-Gtari F."/>
            <person name="Swanson E."/>
            <person name="Gueddou A."/>
            <person name="Hezbri K."/>
            <person name="Ktari K."/>
            <person name="Nouioui I."/>
            <person name="Morris K."/>
            <person name="Simpson S."/>
            <person name="Abebe-Akele F."/>
            <person name="Thomas K."/>
            <person name="Gtari M."/>
            <person name="Tisa L.S."/>
        </authorList>
    </citation>
    <scope>NUCLEOTIDE SEQUENCE [LARGE SCALE GENOMIC DNA]</scope>
    <source>
        <strain evidence="5">NRRL B-16386</strain>
    </source>
</reference>
<dbReference type="InterPro" id="IPR013108">
    <property type="entry name" value="Amidohydro_3"/>
</dbReference>
<dbReference type="EMBL" id="MOMC01000027">
    <property type="protein sequence ID" value="ONH30409.1"/>
    <property type="molecule type" value="Genomic_DNA"/>
</dbReference>
<sequence length="433" mass="44453">MSWLRSAMTAAGDIVDVEIADGVIGQVLPAAGTAGTPTDDAAAAGGLGPDDVDLSGQVLLPSFVEPHAHLDKALTASLGRNLTGDLAGAVAAMDLLREVTTPADIITRAEAALRIHLAYGTTHIRSHVNVLNEVGLSGLEAMIEVRERWRGVIDLQLVALVNDAAGPLLREALKIGADVAGGCPHMEDDPDRAVAACLDAAGEAGRPMDLHTDETLNPAALSLRTMADLVLRTGFPHGVTASHCVSLSMQPVETQREIAQRVAEAGIAVVALPQTNLFLQGRDHPVATPRGLTAVRPLLRAGATVAAGGDNLRDPFHLVGRGDALEVAALMITCGHLDPIEALDTVTAAPRAAMGLPAVALTPGAPADLVAMPATDVLDALGIAGAERTVWRDGRVVARTVVRSELAAPAGTSSVSAAAAWSMASSTPFQPKA</sequence>
<evidence type="ECO:0000256" key="1">
    <source>
        <dbReference type="ARBA" id="ARBA00022723"/>
    </source>
</evidence>
<dbReference type="GO" id="GO:0016814">
    <property type="term" value="F:hydrolase activity, acting on carbon-nitrogen (but not peptide) bonds, in cyclic amidines"/>
    <property type="evidence" value="ECO:0007669"/>
    <property type="project" value="UniProtKB-ARBA"/>
</dbReference>
<protein>
    <submittedName>
        <fullName evidence="4">Hydrolase</fullName>
    </submittedName>
</protein>
<evidence type="ECO:0000313" key="5">
    <source>
        <dbReference type="Proteomes" id="UP000188929"/>
    </source>
</evidence>
<name>A0A1V2IC00_9ACTN</name>
<keyword evidence="1" id="KW-0479">Metal-binding</keyword>
<dbReference type="Gene3D" id="3.20.20.140">
    <property type="entry name" value="Metal-dependent hydrolases"/>
    <property type="match status" value="1"/>
</dbReference>
<keyword evidence="5" id="KW-1185">Reference proteome</keyword>
<dbReference type="FunFam" id="3.20.20.140:FF:000019">
    <property type="entry name" value="Cytosine deaminase"/>
    <property type="match status" value="1"/>
</dbReference>
<accession>A0A1V2IC00</accession>
<keyword evidence="2 4" id="KW-0378">Hydrolase</keyword>
<gene>
    <name evidence="4" type="ORF">BL253_14515</name>
</gene>
<feature type="domain" description="Amidohydrolase 3" evidence="3">
    <location>
        <begin position="91"/>
        <end position="398"/>
    </location>
</feature>
<evidence type="ECO:0000256" key="2">
    <source>
        <dbReference type="ARBA" id="ARBA00022801"/>
    </source>
</evidence>
<proteinExistence type="predicted"/>
<dbReference type="GO" id="GO:0019239">
    <property type="term" value="F:deaminase activity"/>
    <property type="evidence" value="ECO:0007669"/>
    <property type="project" value="UniProtKB-ARBA"/>
</dbReference>
<dbReference type="Gene3D" id="2.30.40.10">
    <property type="entry name" value="Urease, subunit C, domain 1"/>
    <property type="match status" value="1"/>
</dbReference>
<evidence type="ECO:0000313" key="4">
    <source>
        <dbReference type="EMBL" id="ONH30409.1"/>
    </source>
</evidence>
<evidence type="ECO:0000259" key="3">
    <source>
        <dbReference type="Pfam" id="PF07969"/>
    </source>
</evidence>
<dbReference type="Proteomes" id="UP000188929">
    <property type="component" value="Unassembled WGS sequence"/>
</dbReference>